<keyword evidence="3 5" id="KW-0418">Kinase</keyword>
<accession>A0A0M6WN47</accession>
<dbReference type="HAMAP" id="MF_00376">
    <property type="entry name" value="Dephospho_CoA_kinase"/>
    <property type="match status" value="1"/>
</dbReference>
<dbReference type="Gene3D" id="3.40.50.300">
    <property type="entry name" value="P-loop containing nucleotide triphosphate hydrolases"/>
    <property type="match status" value="1"/>
</dbReference>
<dbReference type="InterPro" id="IPR001977">
    <property type="entry name" value="Depp_CoAkinase"/>
</dbReference>
<comment type="catalytic activity">
    <reaction evidence="3">
        <text>3'-dephospho-CoA + ATP = ADP + CoA + H(+)</text>
        <dbReference type="Rhea" id="RHEA:18245"/>
        <dbReference type="ChEBI" id="CHEBI:15378"/>
        <dbReference type="ChEBI" id="CHEBI:30616"/>
        <dbReference type="ChEBI" id="CHEBI:57287"/>
        <dbReference type="ChEBI" id="CHEBI:57328"/>
        <dbReference type="ChEBI" id="CHEBI:456216"/>
        <dbReference type="EC" id="2.7.1.24"/>
    </reaction>
</comment>
<dbReference type="GO" id="GO:0004140">
    <property type="term" value="F:dephospho-CoA kinase activity"/>
    <property type="evidence" value="ECO:0007669"/>
    <property type="project" value="UniProtKB-UniRule"/>
</dbReference>
<name>A0A0M6WN47_9FIRM</name>
<dbReference type="RefSeq" id="WP_021924012.1">
    <property type="nucleotide sequence ID" value="NZ_CVRS01000070.1"/>
</dbReference>
<comment type="subcellular location">
    <subcellularLocation>
        <location evidence="3">Cytoplasm</location>
    </subcellularLocation>
</comment>
<evidence type="ECO:0000313" key="5">
    <source>
        <dbReference type="EMBL" id="CRL38092.1"/>
    </source>
</evidence>
<proteinExistence type="inferred from homology"/>
<evidence type="ECO:0000256" key="4">
    <source>
        <dbReference type="NCBIfam" id="TIGR00152"/>
    </source>
</evidence>
<dbReference type="EMBL" id="CVRS01000070">
    <property type="protein sequence ID" value="CRL38092.1"/>
    <property type="molecule type" value="Genomic_DNA"/>
</dbReference>
<dbReference type="Pfam" id="PF01121">
    <property type="entry name" value="CoaE"/>
    <property type="match status" value="1"/>
</dbReference>
<keyword evidence="3" id="KW-0963">Cytoplasm</keyword>
<comment type="similarity">
    <text evidence="3">Belongs to the CoaE family.</text>
</comment>
<keyword evidence="2 3" id="KW-0067">ATP-binding</keyword>
<reference evidence="6" key="1">
    <citation type="submission" date="2015-05" db="EMBL/GenBank/DDBJ databases">
        <authorList>
            <consortium name="Pathogen Informatics"/>
        </authorList>
    </citation>
    <scope>NUCLEOTIDE SEQUENCE [LARGE SCALE GENOMIC DNA]</scope>
    <source>
        <strain evidence="6">L1-83</strain>
    </source>
</reference>
<keyword evidence="6" id="KW-1185">Reference proteome</keyword>
<dbReference type="Proteomes" id="UP000049828">
    <property type="component" value="Unassembled WGS sequence"/>
</dbReference>
<dbReference type="GO" id="GO:0015937">
    <property type="term" value="P:coenzyme A biosynthetic process"/>
    <property type="evidence" value="ECO:0007669"/>
    <property type="project" value="UniProtKB-UniRule"/>
</dbReference>
<dbReference type="GO" id="GO:0005524">
    <property type="term" value="F:ATP binding"/>
    <property type="evidence" value="ECO:0007669"/>
    <property type="project" value="UniProtKB-UniRule"/>
</dbReference>
<dbReference type="UniPathway" id="UPA00241">
    <property type="reaction ID" value="UER00356"/>
</dbReference>
<comment type="pathway">
    <text evidence="3">Cofactor biosynthesis; coenzyme A biosynthesis; CoA from (R)-pantothenate: step 5/5.</text>
</comment>
<dbReference type="CDD" id="cd02022">
    <property type="entry name" value="DPCK"/>
    <property type="match status" value="1"/>
</dbReference>
<keyword evidence="3 5" id="KW-0808">Transferase</keyword>
<keyword evidence="3" id="KW-0173">Coenzyme A biosynthesis</keyword>
<dbReference type="PANTHER" id="PTHR10695:SF46">
    <property type="entry name" value="BIFUNCTIONAL COENZYME A SYNTHASE-RELATED"/>
    <property type="match status" value="1"/>
</dbReference>
<protein>
    <recommendedName>
        <fullName evidence="3 4">Dephospho-CoA kinase</fullName>
        <ecNumber evidence="3 4">2.7.1.24</ecNumber>
    </recommendedName>
    <alternativeName>
        <fullName evidence="3">Dephosphocoenzyme A kinase</fullName>
    </alternativeName>
</protein>
<dbReference type="STRING" id="360807.ERS852392_02016"/>
<dbReference type="EC" id="2.7.1.24" evidence="3 4"/>
<feature type="binding site" evidence="3">
    <location>
        <begin position="11"/>
        <end position="16"/>
    </location>
    <ligand>
        <name>ATP</name>
        <dbReference type="ChEBI" id="CHEBI:30616"/>
    </ligand>
</feature>
<evidence type="ECO:0000256" key="1">
    <source>
        <dbReference type="ARBA" id="ARBA00022741"/>
    </source>
</evidence>
<dbReference type="SUPFAM" id="SSF52540">
    <property type="entry name" value="P-loop containing nucleoside triphosphate hydrolases"/>
    <property type="match status" value="1"/>
</dbReference>
<dbReference type="PANTHER" id="PTHR10695">
    <property type="entry name" value="DEPHOSPHO-COA KINASE-RELATED"/>
    <property type="match status" value="1"/>
</dbReference>
<dbReference type="NCBIfam" id="TIGR00152">
    <property type="entry name" value="dephospho-CoA kinase"/>
    <property type="match status" value="1"/>
</dbReference>
<evidence type="ECO:0000256" key="2">
    <source>
        <dbReference type="ARBA" id="ARBA00022840"/>
    </source>
</evidence>
<dbReference type="PROSITE" id="PS51219">
    <property type="entry name" value="DPCK"/>
    <property type="match status" value="1"/>
</dbReference>
<dbReference type="GO" id="GO:0005737">
    <property type="term" value="C:cytoplasm"/>
    <property type="evidence" value="ECO:0007669"/>
    <property type="project" value="UniProtKB-SubCell"/>
</dbReference>
<evidence type="ECO:0000313" key="6">
    <source>
        <dbReference type="Proteomes" id="UP000049828"/>
    </source>
</evidence>
<dbReference type="InterPro" id="IPR027417">
    <property type="entry name" value="P-loop_NTPase"/>
</dbReference>
<dbReference type="AlphaFoldDB" id="A0A0M6WN47"/>
<sequence>MKFIGITGGVGAGKSAVLDYMATKPGVRVMLADEIAHELMEPGTDCYEQIRQAFPEHDIYKEDGYFDRIKLAKVIFSDGNRRARMNGIVHPAVKAYVIAEAKRERQEGKLALLVLEAALLIEEHYDEICDELWYIYTREEIREARLMESRGYSREKVQQIFSSQLKEAEYRKHCSVVIDNNEGLEEMQRQIDAAVCAI</sequence>
<comment type="function">
    <text evidence="3">Catalyzes the phosphorylation of the 3'-hydroxyl group of dephosphocoenzyme A to form coenzyme A.</text>
</comment>
<keyword evidence="1 3" id="KW-0547">Nucleotide-binding</keyword>
<organism evidence="5 6">
    <name type="scientific">Roseburia inulinivorans</name>
    <dbReference type="NCBI Taxonomy" id="360807"/>
    <lineage>
        <taxon>Bacteria</taxon>
        <taxon>Bacillati</taxon>
        <taxon>Bacillota</taxon>
        <taxon>Clostridia</taxon>
        <taxon>Lachnospirales</taxon>
        <taxon>Lachnospiraceae</taxon>
        <taxon>Roseburia</taxon>
    </lineage>
</organism>
<gene>
    <name evidence="3 5" type="primary">coaE</name>
    <name evidence="5" type="ORF">RIL183_21631</name>
</gene>
<evidence type="ECO:0000256" key="3">
    <source>
        <dbReference type="HAMAP-Rule" id="MF_00376"/>
    </source>
</evidence>
<dbReference type="OrthoDB" id="9812943at2"/>